<evidence type="ECO:0000256" key="7">
    <source>
        <dbReference type="ARBA" id="ARBA00023136"/>
    </source>
</evidence>
<dbReference type="RefSeq" id="XP_014383102.1">
    <property type="nucleotide sequence ID" value="XM_014527616.1"/>
</dbReference>
<dbReference type="PANTHER" id="PTHR26453">
    <property type="entry name" value="OLFACTORY RECEPTOR"/>
    <property type="match status" value="1"/>
</dbReference>
<dbReference type="InterPro" id="IPR017452">
    <property type="entry name" value="GPCR_Rhodpsn_7TM"/>
</dbReference>
<keyword evidence="5 10" id="KW-0552">Olfaction</keyword>
<keyword evidence="9" id="KW-0675">Receptor</keyword>
<evidence type="ECO:0000256" key="1">
    <source>
        <dbReference type="ARBA" id="ARBA00004651"/>
    </source>
</evidence>
<feature type="transmembrane region" description="Helical" evidence="10">
    <location>
        <begin position="116"/>
        <end position="134"/>
    </location>
</feature>
<evidence type="ECO:0000256" key="5">
    <source>
        <dbReference type="ARBA" id="ARBA00022725"/>
    </source>
</evidence>
<keyword evidence="2 10" id="KW-1003">Cell membrane</keyword>
<sequence>MTFLFFQMGNTRWAVASGNHTAVTHFFFEPFSDVLEVQVALFFLVLLMYLTTMWGNLLIITISVIDPALHSPMYFFLRNLSFLEIAYTSSTIPKFLVNSFAKDKGISFVGCAMQMYFFGLLGVTECCLLTAMAYDRYVAICHPLRYTTMISHTVCLQLSGVCWFLGVLVNVWQTTFIFTLPFCGPNMINHFFCDLLPVLKLACVDTFRNEIYIYIVAVVFVMVPFLLILVSYAWILHTIFSIPSAEGRRKTFSTCFSHLLVVTLFYVPGMVTYLIPKSIHSHNSNKFLSLFYSVMSPMMNPLIYSLRNKEVKQALRRLISRKRSF</sequence>
<evidence type="ECO:0000256" key="6">
    <source>
        <dbReference type="ARBA" id="ARBA00022989"/>
    </source>
</evidence>
<evidence type="ECO:0000259" key="11">
    <source>
        <dbReference type="PROSITE" id="PS50262"/>
    </source>
</evidence>
<keyword evidence="8 9" id="KW-0807">Transducer</keyword>
<evidence type="ECO:0000313" key="13">
    <source>
        <dbReference type="RefSeq" id="XP_014383102.1"/>
    </source>
</evidence>
<keyword evidence="9" id="KW-0297">G-protein coupled receptor</keyword>
<dbReference type="CDD" id="cd15225">
    <property type="entry name" value="7tmA_OR10A-like"/>
    <property type="match status" value="1"/>
</dbReference>
<evidence type="ECO:0000256" key="8">
    <source>
        <dbReference type="ARBA" id="ARBA00023224"/>
    </source>
</evidence>
<dbReference type="PROSITE" id="PS50262">
    <property type="entry name" value="G_PROTEIN_RECEP_F1_2"/>
    <property type="match status" value="1"/>
</dbReference>
<dbReference type="GO" id="GO:0004984">
    <property type="term" value="F:olfactory receptor activity"/>
    <property type="evidence" value="ECO:0007669"/>
    <property type="project" value="InterPro"/>
</dbReference>
<dbReference type="AlphaFoldDB" id="A0A1U8DPH5"/>
<feature type="transmembrane region" description="Helical" evidence="10">
    <location>
        <begin position="287"/>
        <end position="306"/>
    </location>
</feature>
<feature type="transmembrane region" description="Helical" evidence="10">
    <location>
        <begin position="76"/>
        <end position="96"/>
    </location>
</feature>
<dbReference type="GO" id="GO:0005886">
    <property type="term" value="C:plasma membrane"/>
    <property type="evidence" value="ECO:0007669"/>
    <property type="project" value="UniProtKB-SubCell"/>
</dbReference>
<proteinExistence type="inferred from homology"/>
<dbReference type="SUPFAM" id="SSF81321">
    <property type="entry name" value="Family A G protein-coupled receptor-like"/>
    <property type="match status" value="1"/>
</dbReference>
<evidence type="ECO:0000256" key="4">
    <source>
        <dbReference type="ARBA" id="ARBA00022692"/>
    </source>
</evidence>
<dbReference type="InParanoid" id="A0A1U8DPH5"/>
<name>A0A1U8DPH5_ALLSI</name>
<dbReference type="KEGG" id="asn:106723380"/>
<dbReference type="Proteomes" id="UP000189705">
    <property type="component" value="Unplaced"/>
</dbReference>
<evidence type="ECO:0000256" key="3">
    <source>
        <dbReference type="ARBA" id="ARBA00022606"/>
    </source>
</evidence>
<dbReference type="PROSITE" id="PS00237">
    <property type="entry name" value="G_PROTEIN_RECEP_F1_1"/>
    <property type="match status" value="1"/>
</dbReference>
<dbReference type="PRINTS" id="PR00237">
    <property type="entry name" value="GPCRRHODOPSN"/>
</dbReference>
<keyword evidence="4 9" id="KW-0812">Transmembrane</keyword>
<feature type="transmembrane region" description="Helical" evidence="10">
    <location>
        <begin position="211"/>
        <end position="235"/>
    </location>
</feature>
<organism evidence="12 13">
    <name type="scientific">Alligator sinensis</name>
    <name type="common">Chinese alligator</name>
    <dbReference type="NCBI Taxonomy" id="38654"/>
    <lineage>
        <taxon>Eukaryota</taxon>
        <taxon>Metazoa</taxon>
        <taxon>Chordata</taxon>
        <taxon>Craniata</taxon>
        <taxon>Vertebrata</taxon>
        <taxon>Euteleostomi</taxon>
        <taxon>Archelosauria</taxon>
        <taxon>Archosauria</taxon>
        <taxon>Crocodylia</taxon>
        <taxon>Alligatoridae</taxon>
        <taxon>Alligatorinae</taxon>
        <taxon>Alligator</taxon>
    </lineage>
</organism>
<dbReference type="InterPro" id="IPR000725">
    <property type="entry name" value="Olfact_rcpt"/>
</dbReference>
<keyword evidence="7 10" id="KW-0472">Membrane</keyword>
<keyword evidence="3 10" id="KW-0716">Sensory transduction</keyword>
<dbReference type="OrthoDB" id="9975554at2759"/>
<dbReference type="GO" id="GO:0004930">
    <property type="term" value="F:G protein-coupled receptor activity"/>
    <property type="evidence" value="ECO:0007669"/>
    <property type="project" value="UniProtKB-KW"/>
</dbReference>
<dbReference type="Pfam" id="PF13853">
    <property type="entry name" value="7tm_4"/>
    <property type="match status" value="1"/>
</dbReference>
<evidence type="ECO:0000313" key="12">
    <source>
        <dbReference type="Proteomes" id="UP000189705"/>
    </source>
</evidence>
<evidence type="ECO:0000256" key="10">
    <source>
        <dbReference type="RuleBase" id="RU363047"/>
    </source>
</evidence>
<accession>A0A1U8DPH5</accession>
<dbReference type="FunFam" id="1.20.1070.10:FF:000001">
    <property type="entry name" value="Olfactory receptor"/>
    <property type="match status" value="1"/>
</dbReference>
<feature type="domain" description="G-protein coupled receptors family 1 profile" evidence="11">
    <location>
        <begin position="55"/>
        <end position="304"/>
    </location>
</feature>
<evidence type="ECO:0000256" key="2">
    <source>
        <dbReference type="ARBA" id="ARBA00022475"/>
    </source>
</evidence>
<dbReference type="InterPro" id="IPR000276">
    <property type="entry name" value="GPCR_Rhodpsn"/>
</dbReference>
<comment type="subcellular location">
    <subcellularLocation>
        <location evidence="1 10">Cell membrane</location>
        <topology evidence="1 10">Multi-pass membrane protein</topology>
    </subcellularLocation>
</comment>
<reference evidence="13" key="1">
    <citation type="submission" date="2025-08" db="UniProtKB">
        <authorList>
            <consortium name="RefSeq"/>
        </authorList>
    </citation>
    <scope>IDENTIFICATION</scope>
</reference>
<feature type="transmembrane region" description="Helical" evidence="10">
    <location>
        <begin position="256"/>
        <end position="275"/>
    </location>
</feature>
<keyword evidence="6 10" id="KW-1133">Transmembrane helix</keyword>
<feature type="transmembrane region" description="Helical" evidence="10">
    <location>
        <begin position="154"/>
        <end position="172"/>
    </location>
</feature>
<dbReference type="Gene3D" id="1.20.1070.10">
    <property type="entry name" value="Rhodopsin 7-helix transmembrane proteins"/>
    <property type="match status" value="1"/>
</dbReference>
<dbReference type="PRINTS" id="PR00245">
    <property type="entry name" value="OLFACTORYR"/>
</dbReference>
<evidence type="ECO:0000256" key="9">
    <source>
        <dbReference type="RuleBase" id="RU000688"/>
    </source>
</evidence>
<comment type="similarity">
    <text evidence="9">Belongs to the G-protein coupled receptor 1 family.</text>
</comment>
<keyword evidence="12" id="KW-1185">Reference proteome</keyword>
<gene>
    <name evidence="13" type="primary">LOC106723380</name>
</gene>
<dbReference type="GeneID" id="106723380"/>
<protein>
    <recommendedName>
        <fullName evidence="10">Olfactory receptor</fullName>
    </recommendedName>
</protein>
<feature type="transmembrane region" description="Helical" evidence="10">
    <location>
        <begin position="39"/>
        <end position="64"/>
    </location>
</feature>